<dbReference type="NCBIfam" id="TIGR00149">
    <property type="entry name" value="TIGR00149_YjbQ"/>
    <property type="match status" value="1"/>
</dbReference>
<dbReference type="Pfam" id="PF01894">
    <property type="entry name" value="YjbQ"/>
    <property type="match status" value="1"/>
</dbReference>
<dbReference type="EMBL" id="CP001140">
    <property type="protein sequence ID" value="ACL11167.1"/>
    <property type="molecule type" value="Genomic_DNA"/>
</dbReference>
<dbReference type="HOGENOM" id="CLU_096980_1_1_2"/>
<reference evidence="2 3" key="1">
    <citation type="journal article" date="2009" name="J. Bacteriol.">
        <title>Complete genome sequence of the anaerobic, protein-degrading hyperthermophilic crenarchaeon Desulfurococcus kamchatkensis.</title>
        <authorList>
            <person name="Ravin N.V."/>
            <person name="Mardanov A.V."/>
            <person name="Beletsky A.V."/>
            <person name="Kublanov I.V."/>
            <person name="Kolganova T.V."/>
            <person name="Lebedinsky A.V."/>
            <person name="Chernyh N.A."/>
            <person name="Bonch-Osmolovskaya E.A."/>
            <person name="Skryabin K.G."/>
        </authorList>
    </citation>
    <scope>NUCLEOTIDE SEQUENCE [LARGE SCALE GENOMIC DNA]</scope>
    <source>
        <strain evidence="3">DSM 18924 / JCM 16383 / VKM B-2413 / 1221n</strain>
    </source>
</reference>
<dbReference type="InterPro" id="IPR001602">
    <property type="entry name" value="UPF0047_YjbQ-like"/>
</dbReference>
<evidence type="ECO:0000256" key="1">
    <source>
        <dbReference type="ARBA" id="ARBA00005534"/>
    </source>
</evidence>
<dbReference type="InterPro" id="IPR035917">
    <property type="entry name" value="YjbQ-like_sf"/>
</dbReference>
<comment type="similarity">
    <text evidence="1">Belongs to the UPF0047 family.</text>
</comment>
<protein>
    <submittedName>
        <fullName evidence="2">UPF0047 domain containing protein</fullName>
    </submittedName>
</protein>
<dbReference type="STRING" id="490899.DKAM_0841"/>
<evidence type="ECO:0000313" key="2">
    <source>
        <dbReference type="EMBL" id="ACL11167.1"/>
    </source>
</evidence>
<dbReference type="PANTHER" id="PTHR30615">
    <property type="entry name" value="UNCHARACTERIZED PROTEIN YJBQ-RELATED"/>
    <property type="match status" value="1"/>
</dbReference>
<dbReference type="eggNOG" id="arCOG04214">
    <property type="taxonomic scope" value="Archaea"/>
</dbReference>
<evidence type="ECO:0000313" key="3">
    <source>
        <dbReference type="Proteomes" id="UP000006903"/>
    </source>
</evidence>
<gene>
    <name evidence="2" type="ordered locus">DKAM_0841</name>
</gene>
<dbReference type="Proteomes" id="UP000006903">
    <property type="component" value="Chromosome"/>
</dbReference>
<organism evidence="2 3">
    <name type="scientific">Desulfurococcus amylolyticus (strain DSM 18924 / JCM 16383 / VKM B-2413 / 1221n)</name>
    <name type="common">Desulfurococcus kamchatkensis</name>
    <dbReference type="NCBI Taxonomy" id="490899"/>
    <lineage>
        <taxon>Archaea</taxon>
        <taxon>Thermoproteota</taxon>
        <taxon>Thermoprotei</taxon>
        <taxon>Desulfurococcales</taxon>
        <taxon>Desulfurococcaceae</taxon>
        <taxon>Desulfurococcus</taxon>
    </lineage>
</organism>
<dbReference type="AlphaFoldDB" id="B8D4Y6"/>
<dbReference type="PANTHER" id="PTHR30615:SF8">
    <property type="entry name" value="UPF0047 PROTEIN C4A8.02C"/>
    <property type="match status" value="1"/>
</dbReference>
<dbReference type="Gene3D" id="2.60.120.460">
    <property type="entry name" value="YjbQ-like"/>
    <property type="match status" value="1"/>
</dbReference>
<name>B8D4Y6_DESA1</name>
<dbReference type="KEGG" id="dka:DKAM_0841"/>
<sequence>MITVKIYHHTVRFSTNAQFQLIDVTRTVEEAVAKSGVLNGIVLIHAPHATAAIILNEHEEGLINDILDKLRDLTEPGSRRWRHNMIDDNAHAHIGSAIIGAERIIPVINGRIARGTWQNIFFVEMDGPRSNREVVITVIGE</sequence>
<proteinExistence type="inferred from homology"/>
<accession>B8D4Y6</accession>
<dbReference type="SUPFAM" id="SSF111038">
    <property type="entry name" value="YjbQ-like"/>
    <property type="match status" value="1"/>
</dbReference>
<dbReference type="PIRSF" id="PIRSF004681">
    <property type="entry name" value="UCP004681"/>
    <property type="match status" value="1"/>
</dbReference>